<feature type="domain" description="HTH cro/C1-type" evidence="1">
    <location>
        <begin position="17"/>
        <end position="64"/>
    </location>
</feature>
<dbReference type="Proteomes" id="UP001597079">
    <property type="component" value="Unassembled WGS sequence"/>
</dbReference>
<evidence type="ECO:0000259" key="1">
    <source>
        <dbReference type="PROSITE" id="PS50943"/>
    </source>
</evidence>
<dbReference type="SUPFAM" id="SSF47413">
    <property type="entry name" value="lambda repressor-like DNA-binding domains"/>
    <property type="match status" value="1"/>
</dbReference>
<dbReference type="InterPro" id="IPR001387">
    <property type="entry name" value="Cro/C1-type_HTH"/>
</dbReference>
<comment type="caution">
    <text evidence="2">The sequence shown here is derived from an EMBL/GenBank/DDBJ whole genome shotgun (WGS) entry which is preliminary data.</text>
</comment>
<protein>
    <submittedName>
        <fullName evidence="2">Helix-turn-helix domain-containing protein</fullName>
    </submittedName>
</protein>
<evidence type="ECO:0000313" key="3">
    <source>
        <dbReference type="Proteomes" id="UP001597079"/>
    </source>
</evidence>
<dbReference type="SMART" id="SM00028">
    <property type="entry name" value="TPR"/>
    <property type="match status" value="4"/>
</dbReference>
<dbReference type="EMBL" id="JBHUCX010000028">
    <property type="protein sequence ID" value="MFD1675486.1"/>
    <property type="molecule type" value="Genomic_DNA"/>
</dbReference>
<organism evidence="2 3">
    <name type="scientific">Alicyclobacillus fodiniaquatilis</name>
    <dbReference type="NCBI Taxonomy" id="1661150"/>
    <lineage>
        <taxon>Bacteria</taxon>
        <taxon>Bacillati</taxon>
        <taxon>Bacillota</taxon>
        <taxon>Bacilli</taxon>
        <taxon>Bacillales</taxon>
        <taxon>Alicyclobacillaceae</taxon>
        <taxon>Alicyclobacillus</taxon>
    </lineage>
</organism>
<dbReference type="InterPro" id="IPR011990">
    <property type="entry name" value="TPR-like_helical_dom_sf"/>
</dbReference>
<proteinExistence type="predicted"/>
<dbReference type="InterPro" id="IPR019734">
    <property type="entry name" value="TPR_rpt"/>
</dbReference>
<dbReference type="RefSeq" id="WP_377943356.1">
    <property type="nucleotide sequence ID" value="NZ_JBHUCX010000028.1"/>
</dbReference>
<sequence>MTGAERELLSLVIGHRVREKRKKYNLSQNDLANGVGSQSMISLIESGRQLPLPDILRVLAERLNDPVLQHYAEHLENNTLTDFDVSEHNQDDLLDILLNHKGRWHPAHERIASQLCHHYYYTRNFEKAEKLCKIVILHVQSAVIKAETYYYLGSCLLQQMKFEEAETWLRKSEALADELTEPFKGKLYYNLSYTYTYLDIQVLALWYASQSVDTFHRLNDFPKQGKALGLLGVIQTRLGRVEEAKQSLVTSYDIVSRWGFFDKGDQSRILITLAETCSLLGQQDEAYQYAQEAMKSMDESDHLGNADIYRLHGLFALKNDDIKTALDFVLKGLEAARAVNEPHSLTQLYLLYIEMTDDIHEKIQAARNAFELTANTNYHILHALAAECLANLIARSPEPKEDAAQYTQAALDAYRTYVHKNSMFTHLIENLPVYDSYSEETPDIKEDDV</sequence>
<dbReference type="SMART" id="SM00530">
    <property type="entry name" value="HTH_XRE"/>
    <property type="match status" value="1"/>
</dbReference>
<gene>
    <name evidence="2" type="ORF">ACFSB2_12360</name>
</gene>
<dbReference type="CDD" id="cd00093">
    <property type="entry name" value="HTH_XRE"/>
    <property type="match status" value="1"/>
</dbReference>
<dbReference type="Pfam" id="PF01381">
    <property type="entry name" value="HTH_3"/>
    <property type="match status" value="1"/>
</dbReference>
<dbReference type="Gene3D" id="1.10.260.40">
    <property type="entry name" value="lambda repressor-like DNA-binding domains"/>
    <property type="match status" value="1"/>
</dbReference>
<dbReference type="PROSITE" id="PS50943">
    <property type="entry name" value="HTH_CROC1"/>
    <property type="match status" value="1"/>
</dbReference>
<dbReference type="InterPro" id="IPR010982">
    <property type="entry name" value="Lambda_DNA-bd_dom_sf"/>
</dbReference>
<name>A0ABW4JIE4_9BACL</name>
<dbReference type="SUPFAM" id="SSF48452">
    <property type="entry name" value="TPR-like"/>
    <property type="match status" value="2"/>
</dbReference>
<keyword evidence="3" id="KW-1185">Reference proteome</keyword>
<accession>A0ABW4JIE4</accession>
<reference evidence="3" key="1">
    <citation type="journal article" date="2019" name="Int. J. Syst. Evol. Microbiol.">
        <title>The Global Catalogue of Microorganisms (GCM) 10K type strain sequencing project: providing services to taxonomists for standard genome sequencing and annotation.</title>
        <authorList>
            <consortium name="The Broad Institute Genomics Platform"/>
            <consortium name="The Broad Institute Genome Sequencing Center for Infectious Disease"/>
            <person name="Wu L."/>
            <person name="Ma J."/>
        </authorList>
    </citation>
    <scope>NUCLEOTIDE SEQUENCE [LARGE SCALE GENOMIC DNA]</scope>
    <source>
        <strain evidence="3">CGMCC 1.12286</strain>
    </source>
</reference>
<evidence type="ECO:0000313" key="2">
    <source>
        <dbReference type="EMBL" id="MFD1675486.1"/>
    </source>
</evidence>
<dbReference type="Gene3D" id="1.25.40.10">
    <property type="entry name" value="Tetratricopeptide repeat domain"/>
    <property type="match status" value="2"/>
</dbReference>